<feature type="transmembrane region" description="Helical" evidence="1">
    <location>
        <begin position="57"/>
        <end position="78"/>
    </location>
</feature>
<name>A0A8S0ZPI1_ARCPL</name>
<sequence>MVTPSLLRNLYGQIEKVWRDNGFIAGKSGRHMKFPYTLSAKIAQFPVFFYIKNNWIWMYWPVGASVSLYVFAKIHALANSEANVKSWQQTQLKNAEKEAHGH</sequence>
<keyword evidence="3" id="KW-1185">Reference proteome</keyword>
<evidence type="ECO:0000313" key="2">
    <source>
        <dbReference type="EMBL" id="CAB3234542.1"/>
    </source>
</evidence>
<reference evidence="2 3" key="1">
    <citation type="submission" date="2020-04" db="EMBL/GenBank/DDBJ databases">
        <authorList>
            <person name="Wallbank WR R."/>
            <person name="Pardo Diaz C."/>
            <person name="Kozak K."/>
            <person name="Martin S."/>
            <person name="Jiggins C."/>
            <person name="Moest M."/>
            <person name="Warren A I."/>
            <person name="Byers J.R.P. K."/>
            <person name="Montejo-Kovacevich G."/>
            <person name="Yen C E."/>
        </authorList>
    </citation>
    <scope>NUCLEOTIDE SEQUENCE [LARGE SCALE GENOMIC DNA]</scope>
</reference>
<comment type="caution">
    <text evidence="2">The sequence shown here is derived from an EMBL/GenBank/DDBJ whole genome shotgun (WGS) entry which is preliminary data.</text>
</comment>
<dbReference type="OrthoDB" id="6067390at2759"/>
<dbReference type="Proteomes" id="UP000494106">
    <property type="component" value="Unassembled WGS sequence"/>
</dbReference>
<organism evidence="2 3">
    <name type="scientific">Arctia plantaginis</name>
    <name type="common">Wood tiger moth</name>
    <name type="synonym">Phalaena plantaginis</name>
    <dbReference type="NCBI Taxonomy" id="874455"/>
    <lineage>
        <taxon>Eukaryota</taxon>
        <taxon>Metazoa</taxon>
        <taxon>Ecdysozoa</taxon>
        <taxon>Arthropoda</taxon>
        <taxon>Hexapoda</taxon>
        <taxon>Insecta</taxon>
        <taxon>Pterygota</taxon>
        <taxon>Neoptera</taxon>
        <taxon>Endopterygota</taxon>
        <taxon>Lepidoptera</taxon>
        <taxon>Glossata</taxon>
        <taxon>Ditrysia</taxon>
        <taxon>Noctuoidea</taxon>
        <taxon>Erebidae</taxon>
        <taxon>Arctiinae</taxon>
        <taxon>Arctia</taxon>
    </lineage>
</organism>
<keyword evidence="1" id="KW-0812">Transmembrane</keyword>
<gene>
    <name evidence="2" type="ORF">APLA_LOCUS5618</name>
</gene>
<proteinExistence type="predicted"/>
<dbReference type="EMBL" id="CADEBC010000483">
    <property type="protein sequence ID" value="CAB3234542.1"/>
    <property type="molecule type" value="Genomic_DNA"/>
</dbReference>
<dbReference type="AlphaFoldDB" id="A0A8S0ZPI1"/>
<evidence type="ECO:0000313" key="3">
    <source>
        <dbReference type="Proteomes" id="UP000494106"/>
    </source>
</evidence>
<keyword evidence="1" id="KW-1133">Transmembrane helix</keyword>
<keyword evidence="1" id="KW-0472">Membrane</keyword>
<protein>
    <submittedName>
        <fullName evidence="2">Uncharacterized protein</fullName>
    </submittedName>
</protein>
<evidence type="ECO:0000256" key="1">
    <source>
        <dbReference type="SAM" id="Phobius"/>
    </source>
</evidence>
<accession>A0A8S0ZPI1</accession>